<dbReference type="AlphaFoldDB" id="A0A0D2BQI4"/>
<accession>A0A0D2BQI4</accession>
<dbReference type="STRING" id="91928.A0A0D2BQI4"/>
<dbReference type="InterPro" id="IPR007400">
    <property type="entry name" value="PrpF-like"/>
</dbReference>
<dbReference type="HOGENOM" id="CLU_026443_0_1_1"/>
<reference evidence="4 5" key="1">
    <citation type="submission" date="2015-01" db="EMBL/GenBank/DDBJ databases">
        <title>The Genome Sequence of Exophiala spinifera CBS89968.</title>
        <authorList>
            <consortium name="The Broad Institute Genomics Platform"/>
            <person name="Cuomo C."/>
            <person name="de Hoog S."/>
            <person name="Gorbushina A."/>
            <person name="Stielow B."/>
            <person name="Teixiera M."/>
            <person name="Abouelleil A."/>
            <person name="Chapman S.B."/>
            <person name="Priest M."/>
            <person name="Young S.K."/>
            <person name="Wortman J."/>
            <person name="Nusbaum C."/>
            <person name="Birren B."/>
        </authorList>
    </citation>
    <scope>NUCLEOTIDE SEQUENCE [LARGE SCALE GENOMIC DNA]</scope>
    <source>
        <strain evidence="4 5">CBS 89968</strain>
    </source>
</reference>
<dbReference type="OrthoDB" id="10267539at2759"/>
<dbReference type="GeneID" id="27335665"/>
<dbReference type="PANTHER" id="PTHR43709:SF2">
    <property type="entry name" value="DUF453 DOMAIN PROTEIN (AFU_ORTHOLOGUE AFUA_6G00360)"/>
    <property type="match status" value="1"/>
</dbReference>
<sequence>MIAKPETPPPQLTYAKRTRHSLPASWMRSGTSKGLFINRSHLPDSIEAWTPWILAAMGSKCEDPRQLDGIGGATSTTSKVAVVAKSNKPGVDVEYTFAQVAVGKEKVDYSGNCGNMASGVGPFALEEGLVKAKPGQTHIDVRVLNTNTGRTLVETVAVDEDGCFRDYGDYQMAGVKGTGSEIKVAFVEPAGSMTGKLYPTGNPEDTIVIDAPRNGDGPFSVQATLIDVANPFAIVDALTVPSRYVQGSPEWLTMVEDIRQKAAVMMRLAPSVEQAALTRGTPKIMFVSPPNDGNPLSTSPDINVLAMSMGQIHPSLQLTGAVCLASAACLKGTVAYRYRRREFPEVLSGYDSSDNSDSDTEPSKTVRISHRSGEISVGVHTCGDRQVEKCIVSRTARKLFEGNVLFYV</sequence>
<dbReference type="Gene3D" id="3.10.310.10">
    <property type="entry name" value="Diaminopimelate Epimerase, Chain A, domain 1"/>
    <property type="match status" value="2"/>
</dbReference>
<comment type="similarity">
    <text evidence="1">Belongs to the PrpF family.</text>
</comment>
<keyword evidence="5" id="KW-1185">Reference proteome</keyword>
<dbReference type="EMBL" id="KN847497">
    <property type="protein sequence ID" value="KIW13394.1"/>
    <property type="molecule type" value="Genomic_DNA"/>
</dbReference>
<dbReference type="Pfam" id="PF04303">
    <property type="entry name" value="PrpF"/>
    <property type="match status" value="1"/>
</dbReference>
<gene>
    <name evidence="4" type="ORF">PV08_08582</name>
</gene>
<keyword evidence="2" id="KW-0413">Isomerase</keyword>
<evidence type="ECO:0000313" key="4">
    <source>
        <dbReference type="EMBL" id="KIW13394.1"/>
    </source>
</evidence>
<proteinExistence type="inferred from homology"/>
<dbReference type="VEuPathDB" id="FungiDB:PV08_08582"/>
<dbReference type="Proteomes" id="UP000053328">
    <property type="component" value="Unassembled WGS sequence"/>
</dbReference>
<evidence type="ECO:0000256" key="1">
    <source>
        <dbReference type="ARBA" id="ARBA00007673"/>
    </source>
</evidence>
<evidence type="ECO:0000256" key="3">
    <source>
        <dbReference type="SAM" id="MobiDB-lite"/>
    </source>
</evidence>
<organism evidence="4 5">
    <name type="scientific">Exophiala spinifera</name>
    <dbReference type="NCBI Taxonomy" id="91928"/>
    <lineage>
        <taxon>Eukaryota</taxon>
        <taxon>Fungi</taxon>
        <taxon>Dikarya</taxon>
        <taxon>Ascomycota</taxon>
        <taxon>Pezizomycotina</taxon>
        <taxon>Eurotiomycetes</taxon>
        <taxon>Chaetothyriomycetidae</taxon>
        <taxon>Chaetothyriales</taxon>
        <taxon>Herpotrichiellaceae</taxon>
        <taxon>Exophiala</taxon>
    </lineage>
</organism>
<evidence type="ECO:0000256" key="2">
    <source>
        <dbReference type="ARBA" id="ARBA00023235"/>
    </source>
</evidence>
<evidence type="ECO:0008006" key="6">
    <source>
        <dbReference type="Google" id="ProtNLM"/>
    </source>
</evidence>
<feature type="region of interest" description="Disordered" evidence="3">
    <location>
        <begin position="348"/>
        <end position="368"/>
    </location>
</feature>
<evidence type="ECO:0000313" key="5">
    <source>
        <dbReference type="Proteomes" id="UP000053328"/>
    </source>
</evidence>
<dbReference type="RefSeq" id="XP_016233610.1">
    <property type="nucleotide sequence ID" value="XM_016382907.1"/>
</dbReference>
<protein>
    <recommendedName>
        <fullName evidence="6">Methylitaconate delta2-delta3-isomerase</fullName>
    </recommendedName>
</protein>
<dbReference type="SUPFAM" id="SSF54506">
    <property type="entry name" value="Diaminopimelate epimerase-like"/>
    <property type="match status" value="2"/>
</dbReference>
<dbReference type="PANTHER" id="PTHR43709">
    <property type="entry name" value="ACONITATE ISOMERASE-RELATED"/>
    <property type="match status" value="1"/>
</dbReference>
<dbReference type="GO" id="GO:0016853">
    <property type="term" value="F:isomerase activity"/>
    <property type="evidence" value="ECO:0007669"/>
    <property type="project" value="UniProtKB-KW"/>
</dbReference>
<name>A0A0D2BQI4_9EURO</name>